<evidence type="ECO:0000259" key="6">
    <source>
        <dbReference type="Pfam" id="PF02743"/>
    </source>
</evidence>
<dbReference type="Gene3D" id="3.30.450.20">
    <property type="entry name" value="PAS domain"/>
    <property type="match status" value="1"/>
</dbReference>
<organism evidence="7 8">
    <name type="scientific">Clostridium beijerinckii</name>
    <name type="common">Clostridium MP</name>
    <dbReference type="NCBI Taxonomy" id="1520"/>
    <lineage>
        <taxon>Bacteria</taxon>
        <taxon>Bacillati</taxon>
        <taxon>Bacillota</taxon>
        <taxon>Clostridia</taxon>
        <taxon>Eubacteriales</taxon>
        <taxon>Clostridiaceae</taxon>
        <taxon>Clostridium</taxon>
    </lineage>
</organism>
<protein>
    <recommendedName>
        <fullName evidence="6">Cache domain-containing protein</fullName>
    </recommendedName>
</protein>
<evidence type="ECO:0000256" key="2">
    <source>
        <dbReference type="ARBA" id="ARBA00022475"/>
    </source>
</evidence>
<feature type="domain" description="Cache" evidence="6">
    <location>
        <begin position="33"/>
        <end position="184"/>
    </location>
</feature>
<proteinExistence type="predicted"/>
<dbReference type="GO" id="GO:0005886">
    <property type="term" value="C:plasma membrane"/>
    <property type="evidence" value="ECO:0007669"/>
    <property type="project" value="UniProtKB-SubCell"/>
</dbReference>
<gene>
    <name evidence="7" type="ORF">LF65_05870</name>
</gene>
<accession>A0A140DM81</accession>
<reference evidence="8" key="1">
    <citation type="submission" date="2014-12" db="EMBL/GenBank/DDBJ databases">
        <title>Genome sequence of Clostridium beijerinckii strain 59B.</title>
        <authorList>
            <person name="Little G.T."/>
            <person name="Minton N.P."/>
        </authorList>
    </citation>
    <scope>NUCLEOTIDE SEQUENCE [LARGE SCALE GENOMIC DNA]</scope>
    <source>
        <strain evidence="8">59B</strain>
    </source>
</reference>
<evidence type="ECO:0000256" key="1">
    <source>
        <dbReference type="ARBA" id="ARBA00004651"/>
    </source>
</evidence>
<dbReference type="Proteomes" id="UP000031866">
    <property type="component" value="Chromosome"/>
</dbReference>
<evidence type="ECO:0000313" key="8">
    <source>
        <dbReference type="Proteomes" id="UP000031866"/>
    </source>
</evidence>
<keyword evidence="3" id="KW-0812">Transmembrane</keyword>
<sequence length="185" mass="20104">MLAMFALPSAILLLILGLMSYSNIRGTLVPLTQYMSQEILNARANEVGRLINGYSREIQTLSSIDAFKTGDIDIIKAEFDKRTSSINKDWNNIAYVDQKGIATNSLGKSGDNSKIEYFTAIMKEKKDFFLSSPVISNTSGKNIFIISSSIKNSNGETSGILNGVITLDTMSAIIGDIKIGDNGYG</sequence>
<dbReference type="InterPro" id="IPR033479">
    <property type="entry name" value="dCache_1"/>
</dbReference>
<evidence type="ECO:0000256" key="4">
    <source>
        <dbReference type="ARBA" id="ARBA00022989"/>
    </source>
</evidence>
<name>A0A140DM81_CLOBE</name>
<dbReference type="RefSeq" id="WP_041894029.1">
    <property type="nucleotide sequence ID" value="NZ_CP010086.2"/>
</dbReference>
<dbReference type="KEGG" id="cbei:LF65_05870"/>
<dbReference type="Pfam" id="PF02743">
    <property type="entry name" value="dCache_1"/>
    <property type="match status" value="1"/>
</dbReference>
<dbReference type="STRING" id="1520.LF65_05870"/>
<keyword evidence="2" id="KW-1003">Cell membrane</keyword>
<evidence type="ECO:0000256" key="5">
    <source>
        <dbReference type="ARBA" id="ARBA00023136"/>
    </source>
</evidence>
<evidence type="ECO:0000256" key="3">
    <source>
        <dbReference type="ARBA" id="ARBA00022692"/>
    </source>
</evidence>
<comment type="subcellular location">
    <subcellularLocation>
        <location evidence="1">Cell membrane</location>
        <topology evidence="1">Multi-pass membrane protein</topology>
    </subcellularLocation>
</comment>
<keyword evidence="4" id="KW-1133">Transmembrane helix</keyword>
<evidence type="ECO:0000313" key="7">
    <source>
        <dbReference type="EMBL" id="AMK50344.1"/>
    </source>
</evidence>
<keyword evidence="5" id="KW-0472">Membrane</keyword>
<dbReference type="EMBL" id="CP010086">
    <property type="protein sequence ID" value="AMK50344.1"/>
    <property type="molecule type" value="Genomic_DNA"/>
</dbReference>
<dbReference type="AlphaFoldDB" id="A0A140DM81"/>